<evidence type="ECO:0000313" key="1">
    <source>
        <dbReference type="EMBL" id="ELW65379.1"/>
    </source>
</evidence>
<reference evidence="2" key="2">
    <citation type="journal article" date="2013" name="Nat. Commun.">
        <title>Genome of the Chinese tree shrew.</title>
        <authorList>
            <person name="Fan Y."/>
            <person name="Huang Z.Y."/>
            <person name="Cao C.C."/>
            <person name="Chen C.S."/>
            <person name="Chen Y.X."/>
            <person name="Fan D.D."/>
            <person name="He J."/>
            <person name="Hou H.L."/>
            <person name="Hu L."/>
            <person name="Hu X.T."/>
            <person name="Jiang X.T."/>
            <person name="Lai R."/>
            <person name="Lang Y.S."/>
            <person name="Liang B."/>
            <person name="Liao S.G."/>
            <person name="Mu D."/>
            <person name="Ma Y.Y."/>
            <person name="Niu Y.Y."/>
            <person name="Sun X.Q."/>
            <person name="Xia J.Q."/>
            <person name="Xiao J."/>
            <person name="Xiong Z.Q."/>
            <person name="Xu L."/>
            <person name="Yang L."/>
            <person name="Zhang Y."/>
            <person name="Zhao W."/>
            <person name="Zhao X.D."/>
            <person name="Zheng Y.T."/>
            <person name="Zhou J.M."/>
            <person name="Zhu Y.B."/>
            <person name="Zhang G.J."/>
            <person name="Wang J."/>
            <person name="Yao Y.G."/>
        </authorList>
    </citation>
    <scope>NUCLEOTIDE SEQUENCE [LARGE SCALE GENOMIC DNA]</scope>
</reference>
<dbReference type="EMBL" id="KB320690">
    <property type="protein sequence ID" value="ELW65379.1"/>
    <property type="molecule type" value="Genomic_DNA"/>
</dbReference>
<keyword evidence="2" id="KW-1185">Reference proteome</keyword>
<dbReference type="AlphaFoldDB" id="L9KSB0"/>
<evidence type="ECO:0000313" key="2">
    <source>
        <dbReference type="Proteomes" id="UP000011518"/>
    </source>
</evidence>
<name>L9KSB0_TUPCH</name>
<sequence>MATETFAIVCAHWFTAASVTSPSENSCPAAFIDSLQVHPNRLEIWLWFDNASVPADFIHDHLRAKHDGSDHGHSQDFPRLTPVLVPKPLCGTLCPLRAPVSPVSEELLTHLPNEAVDSLRSREFPALLKKRYVPHVPWERKMPGIPLAPSLTMTALTSLAT</sequence>
<accession>L9KSB0</accession>
<proteinExistence type="predicted"/>
<organism evidence="1 2">
    <name type="scientific">Tupaia chinensis</name>
    <name type="common">Chinese tree shrew</name>
    <name type="synonym">Tupaia belangeri chinensis</name>
    <dbReference type="NCBI Taxonomy" id="246437"/>
    <lineage>
        <taxon>Eukaryota</taxon>
        <taxon>Metazoa</taxon>
        <taxon>Chordata</taxon>
        <taxon>Craniata</taxon>
        <taxon>Vertebrata</taxon>
        <taxon>Euteleostomi</taxon>
        <taxon>Mammalia</taxon>
        <taxon>Eutheria</taxon>
        <taxon>Euarchontoglires</taxon>
        <taxon>Scandentia</taxon>
        <taxon>Tupaiidae</taxon>
        <taxon>Tupaia</taxon>
    </lineage>
</organism>
<reference evidence="2" key="1">
    <citation type="submission" date="2012-07" db="EMBL/GenBank/DDBJ databases">
        <title>Genome of the Chinese tree shrew, a rising model animal genetically related to primates.</title>
        <authorList>
            <person name="Zhang G."/>
            <person name="Fan Y."/>
            <person name="Yao Y."/>
            <person name="Huang Z."/>
        </authorList>
    </citation>
    <scope>NUCLEOTIDE SEQUENCE [LARGE SCALE GENOMIC DNA]</scope>
</reference>
<dbReference type="InParanoid" id="L9KSB0"/>
<dbReference type="Proteomes" id="UP000011518">
    <property type="component" value="Unassembled WGS sequence"/>
</dbReference>
<gene>
    <name evidence="1" type="ORF">TREES_T100013147</name>
</gene>
<protein>
    <submittedName>
        <fullName evidence="1">Uncharacterized protein</fullName>
    </submittedName>
</protein>